<evidence type="ECO:0000259" key="2">
    <source>
        <dbReference type="Pfam" id="PF04149"/>
    </source>
</evidence>
<dbReference type="Pfam" id="PF04149">
    <property type="entry name" value="DUF397"/>
    <property type="match status" value="1"/>
</dbReference>
<comment type="caution">
    <text evidence="3">The sequence shown here is derived from an EMBL/GenBank/DDBJ whole genome shotgun (WGS) entry which is preliminary data.</text>
</comment>
<sequence>MPTPVSWRKSSRSCQGNCVEVASAKAAVLVRDSKDPDGPALRISRPAWHAFLTGVPAHGGVRRDAPARPPTGPGGRPDESARGRVAALVSLG</sequence>
<name>A0A418MZT6_9ACTN</name>
<dbReference type="AlphaFoldDB" id="A0A418MZT6"/>
<accession>A0A418MZT6</accession>
<feature type="domain" description="DUF397" evidence="2">
    <location>
        <begin position="6"/>
        <end position="55"/>
    </location>
</feature>
<proteinExistence type="predicted"/>
<evidence type="ECO:0000313" key="4">
    <source>
        <dbReference type="Proteomes" id="UP000283832"/>
    </source>
</evidence>
<organism evidence="3 4">
    <name type="scientific">Micromonospora radicis</name>
    <dbReference type="NCBI Taxonomy" id="1894971"/>
    <lineage>
        <taxon>Bacteria</taxon>
        <taxon>Bacillati</taxon>
        <taxon>Actinomycetota</taxon>
        <taxon>Actinomycetes</taxon>
        <taxon>Micromonosporales</taxon>
        <taxon>Micromonosporaceae</taxon>
        <taxon>Micromonospora</taxon>
    </lineage>
</organism>
<keyword evidence="4" id="KW-1185">Reference proteome</keyword>
<dbReference type="Proteomes" id="UP000283832">
    <property type="component" value="Unassembled WGS sequence"/>
</dbReference>
<dbReference type="RefSeq" id="WP_119573413.1">
    <property type="nucleotide sequence ID" value="NZ_QXEC01000002.1"/>
</dbReference>
<evidence type="ECO:0000313" key="3">
    <source>
        <dbReference type="EMBL" id="RIV40897.1"/>
    </source>
</evidence>
<dbReference type="EMBL" id="QXEC01000002">
    <property type="protein sequence ID" value="RIV40897.1"/>
    <property type="molecule type" value="Genomic_DNA"/>
</dbReference>
<dbReference type="InterPro" id="IPR007278">
    <property type="entry name" value="DUF397"/>
</dbReference>
<protein>
    <submittedName>
        <fullName evidence="3">DUF397 domain-containing protein</fullName>
    </submittedName>
</protein>
<gene>
    <name evidence="3" type="ORF">D2L64_04735</name>
</gene>
<reference evidence="3 4" key="1">
    <citation type="submission" date="2018-08" db="EMBL/GenBank/DDBJ databases">
        <title>Jishengella sp. nov., isolated from a root of Azadirachta indica A. Juss. var. siamensis Valenton.</title>
        <authorList>
            <person name="Kuncharoen N."/>
            <person name="Tanasupawat S."/>
            <person name="Kudo T."/>
            <person name="Ohkuma M."/>
        </authorList>
    </citation>
    <scope>NUCLEOTIDE SEQUENCE [LARGE SCALE GENOMIC DNA]</scope>
    <source>
        <strain evidence="3 4">AZ1-13</strain>
    </source>
</reference>
<dbReference type="OrthoDB" id="3394800at2"/>
<feature type="region of interest" description="Disordered" evidence="1">
    <location>
        <begin position="57"/>
        <end position="83"/>
    </location>
</feature>
<evidence type="ECO:0000256" key="1">
    <source>
        <dbReference type="SAM" id="MobiDB-lite"/>
    </source>
</evidence>